<keyword evidence="3" id="KW-1185">Reference proteome</keyword>
<dbReference type="InterPro" id="IPR000073">
    <property type="entry name" value="AB_hydrolase_1"/>
</dbReference>
<feature type="domain" description="AB hydrolase-1" evidence="1">
    <location>
        <begin position="49"/>
        <end position="237"/>
    </location>
</feature>
<dbReference type="Pfam" id="PF00561">
    <property type="entry name" value="Abhydrolase_1"/>
    <property type="match status" value="1"/>
</dbReference>
<evidence type="ECO:0000313" key="3">
    <source>
        <dbReference type="Proteomes" id="UP000682802"/>
    </source>
</evidence>
<name>A0ABX8H4L4_9BACT</name>
<sequence length="262" mass="29177">MKTVNKYGKKPFQIALLHGGPGASGGMKPMAQTLCADFSILELIQTEESVDGQIKELYNQISTCGDLPITLIGYSWGAWLGFIFTSMYPDLINKLILVSAGAFEVKYNQDLTSLRLGRLNKSDRKEAERLISKIDAGDTSNDTLKQFGKLMDIADSFDSVGMADDSSEINMKIFQSVWTEASKLRASEKLINLADNIKCPVVAIHGDYDSHPSEGVEIPLSERLNDFKMIKLKNCGHTPWKERLAKDAFYKILREEIVTSIN</sequence>
<reference evidence="2 3" key="1">
    <citation type="submission" date="2021-05" db="EMBL/GenBank/DDBJ databases">
        <title>Comparative genomic studies on the polysaccharide-degrading batcterial strains of the Flammeovirga genus.</title>
        <authorList>
            <person name="Zewei F."/>
            <person name="Zheng Z."/>
            <person name="Yu L."/>
            <person name="Ruyue G."/>
            <person name="Yanhong M."/>
            <person name="Yuanyuan C."/>
            <person name="Jingyan G."/>
            <person name="Wenjun H."/>
        </authorList>
    </citation>
    <scope>NUCLEOTIDE SEQUENCE [LARGE SCALE GENOMIC DNA]</scope>
    <source>
        <strain evidence="2 3">YS10</strain>
        <plasmid evidence="2 3">p1</plasmid>
    </source>
</reference>
<accession>A0ABX8H4L4</accession>
<dbReference type="Gene3D" id="3.40.50.1820">
    <property type="entry name" value="alpha/beta hydrolase"/>
    <property type="match status" value="1"/>
</dbReference>
<dbReference type="Proteomes" id="UP000682802">
    <property type="component" value="Plasmid p1"/>
</dbReference>
<gene>
    <name evidence="2" type="ORF">KM029_24825</name>
</gene>
<dbReference type="SUPFAM" id="SSF53474">
    <property type="entry name" value="alpha/beta-Hydrolases"/>
    <property type="match status" value="1"/>
</dbReference>
<keyword evidence="2" id="KW-0378">Hydrolase</keyword>
<dbReference type="RefSeq" id="WP_144077102.1">
    <property type="nucleotide sequence ID" value="NZ_CP076130.1"/>
</dbReference>
<evidence type="ECO:0000313" key="2">
    <source>
        <dbReference type="EMBL" id="QWG10609.1"/>
    </source>
</evidence>
<organism evidence="2 3">
    <name type="scientific">Flammeovirga kamogawensis</name>
    <dbReference type="NCBI Taxonomy" id="373891"/>
    <lineage>
        <taxon>Bacteria</taxon>
        <taxon>Pseudomonadati</taxon>
        <taxon>Bacteroidota</taxon>
        <taxon>Cytophagia</taxon>
        <taxon>Cytophagales</taxon>
        <taxon>Flammeovirgaceae</taxon>
        <taxon>Flammeovirga</taxon>
    </lineage>
</organism>
<geneLocation type="plasmid" evidence="2 3">
    <name>p1</name>
</geneLocation>
<dbReference type="EMBL" id="CP076130">
    <property type="protein sequence ID" value="QWG10609.1"/>
    <property type="molecule type" value="Genomic_DNA"/>
</dbReference>
<protein>
    <submittedName>
        <fullName evidence="2">Alpha/beta hydrolase</fullName>
    </submittedName>
</protein>
<keyword evidence="2" id="KW-0614">Plasmid</keyword>
<proteinExistence type="predicted"/>
<dbReference type="GO" id="GO:0016787">
    <property type="term" value="F:hydrolase activity"/>
    <property type="evidence" value="ECO:0007669"/>
    <property type="project" value="UniProtKB-KW"/>
</dbReference>
<evidence type="ECO:0000259" key="1">
    <source>
        <dbReference type="Pfam" id="PF00561"/>
    </source>
</evidence>
<dbReference type="InterPro" id="IPR029058">
    <property type="entry name" value="AB_hydrolase_fold"/>
</dbReference>